<name>A0A376H1Z0_ENTGA</name>
<dbReference type="PANTHER" id="PTHR18964">
    <property type="entry name" value="ROK (REPRESSOR, ORF, KINASE) FAMILY"/>
    <property type="match status" value="1"/>
</dbReference>
<gene>
    <name evidence="2" type="primary">bglK_5</name>
    <name evidence="2" type="ORF">NCTC12360_03318</name>
</gene>
<dbReference type="EC" id="2.7.1.85" evidence="2"/>
<keyword evidence="2" id="KW-0418">Kinase</keyword>
<keyword evidence="2" id="KW-0808">Transferase</keyword>
<dbReference type="Proteomes" id="UP000254807">
    <property type="component" value="Unassembled WGS sequence"/>
</dbReference>
<dbReference type="InterPro" id="IPR000600">
    <property type="entry name" value="ROK"/>
</dbReference>
<protein>
    <submittedName>
        <fullName evidence="2">N-acetylmannosamine kinase</fullName>
        <ecNumber evidence="2">2.7.1.85</ecNumber>
    </submittedName>
</protein>
<dbReference type="InterPro" id="IPR043129">
    <property type="entry name" value="ATPase_NBD"/>
</dbReference>
<dbReference type="OrthoDB" id="9795247at2"/>
<dbReference type="PANTHER" id="PTHR18964:SF170">
    <property type="entry name" value="SUGAR KINASE"/>
    <property type="match status" value="1"/>
</dbReference>
<dbReference type="GO" id="GO:0047700">
    <property type="term" value="F:beta-glucoside kinase activity"/>
    <property type="evidence" value="ECO:0007669"/>
    <property type="project" value="UniProtKB-EC"/>
</dbReference>
<reference evidence="2 3" key="1">
    <citation type="submission" date="2018-06" db="EMBL/GenBank/DDBJ databases">
        <authorList>
            <consortium name="Pathogen Informatics"/>
            <person name="Doyle S."/>
        </authorList>
    </citation>
    <scope>NUCLEOTIDE SEQUENCE [LARGE SCALE GENOMIC DNA]</scope>
    <source>
        <strain evidence="2 3">NCTC12360</strain>
    </source>
</reference>
<dbReference type="EMBL" id="UFYW01000001">
    <property type="protein sequence ID" value="STD84771.1"/>
    <property type="molecule type" value="Genomic_DNA"/>
</dbReference>
<comment type="similarity">
    <text evidence="1">Belongs to the ROK (NagC/XylR) family.</text>
</comment>
<dbReference type="AlphaFoldDB" id="A0A376H1Z0"/>
<dbReference type="CDD" id="cd24152">
    <property type="entry name" value="ASKHA_NBD_ROK-like"/>
    <property type="match status" value="1"/>
</dbReference>
<dbReference type="Pfam" id="PF00480">
    <property type="entry name" value="ROK"/>
    <property type="match status" value="1"/>
</dbReference>
<dbReference type="Gene3D" id="3.30.420.40">
    <property type="match status" value="2"/>
</dbReference>
<evidence type="ECO:0000256" key="1">
    <source>
        <dbReference type="ARBA" id="ARBA00006479"/>
    </source>
</evidence>
<sequence>MAILALDFGGSAIKYGVWTEDGMAQKSSIPLPETWERMLQKLASIKKQFEEQFEIEGIAVSVPGAVDQKNDQILGTTAISYIHQRKFTQELSQHFSGLPVHMENDANCAALSEIWQGEAKETNNSLFLVFGTGVGGAIISNRRIHIGKHFFGGEFGYMFLNEEKTFSELASIVLLTKRYEQMTGNSVDGPTLFALAEKGDHLADALLTEFFRYAARGIYNLIVSFDPDKIILGGAISKNQRFVEEVNNEIKKLKARSGATALMSEVAASRFGNEANLIGAVYNYLLNEER</sequence>
<proteinExistence type="inferred from homology"/>
<organism evidence="2 3">
    <name type="scientific">Enterococcus gallinarum</name>
    <dbReference type="NCBI Taxonomy" id="1353"/>
    <lineage>
        <taxon>Bacteria</taxon>
        <taxon>Bacillati</taxon>
        <taxon>Bacillota</taxon>
        <taxon>Bacilli</taxon>
        <taxon>Lactobacillales</taxon>
        <taxon>Enterococcaceae</taxon>
        <taxon>Enterococcus</taxon>
    </lineage>
</organism>
<evidence type="ECO:0000313" key="3">
    <source>
        <dbReference type="Proteomes" id="UP000254807"/>
    </source>
</evidence>
<evidence type="ECO:0000313" key="2">
    <source>
        <dbReference type="EMBL" id="STD84771.1"/>
    </source>
</evidence>
<accession>A0A376H1Z0</accession>
<dbReference type="RefSeq" id="WP_060813827.1">
    <property type="nucleotide sequence ID" value="NZ_JBHULA010000035.1"/>
</dbReference>
<keyword evidence="3" id="KW-1185">Reference proteome</keyword>
<dbReference type="SUPFAM" id="SSF53067">
    <property type="entry name" value="Actin-like ATPase domain"/>
    <property type="match status" value="1"/>
</dbReference>